<dbReference type="AlphaFoldDB" id="A0A822BVP6"/>
<accession>A0A822BVP6</accession>
<organism evidence="1 2">
    <name type="scientific">Rotaria socialis</name>
    <dbReference type="NCBI Taxonomy" id="392032"/>
    <lineage>
        <taxon>Eukaryota</taxon>
        <taxon>Metazoa</taxon>
        <taxon>Spiralia</taxon>
        <taxon>Gnathifera</taxon>
        <taxon>Rotifera</taxon>
        <taxon>Eurotatoria</taxon>
        <taxon>Bdelloidea</taxon>
        <taxon>Philodinida</taxon>
        <taxon>Philodinidae</taxon>
        <taxon>Rotaria</taxon>
    </lineage>
</organism>
<evidence type="ECO:0000313" key="1">
    <source>
        <dbReference type="EMBL" id="CAF5036532.1"/>
    </source>
</evidence>
<name>A0A822BVP6_9BILA</name>
<proteinExistence type="predicted"/>
<sequence length="58" mass="6994">VDVETKRKKLFNDCYDILSSFSNFYYLQTIDPPDEKILLDYTKEFDICISRNISLCRY</sequence>
<dbReference type="Proteomes" id="UP000663848">
    <property type="component" value="Unassembled WGS sequence"/>
</dbReference>
<dbReference type="EMBL" id="CAJOBR010045254">
    <property type="protein sequence ID" value="CAF5036532.1"/>
    <property type="molecule type" value="Genomic_DNA"/>
</dbReference>
<comment type="caution">
    <text evidence="1">The sequence shown here is derived from an EMBL/GenBank/DDBJ whole genome shotgun (WGS) entry which is preliminary data.</text>
</comment>
<evidence type="ECO:0000313" key="2">
    <source>
        <dbReference type="Proteomes" id="UP000663848"/>
    </source>
</evidence>
<reference evidence="1" key="1">
    <citation type="submission" date="2021-02" db="EMBL/GenBank/DDBJ databases">
        <authorList>
            <person name="Nowell W R."/>
        </authorList>
    </citation>
    <scope>NUCLEOTIDE SEQUENCE</scope>
</reference>
<feature type="non-terminal residue" evidence="1">
    <location>
        <position position="1"/>
    </location>
</feature>
<protein>
    <submittedName>
        <fullName evidence="1">Uncharacterized protein</fullName>
    </submittedName>
</protein>
<gene>
    <name evidence="1" type="ORF">QYT958_LOCUS41068</name>
</gene>